<sequence>MYLNPNVGRLLPFSPNSIFPNEHYEEISTLCCGCFCKQSLEDTHSSAESNNIFTSYPAELKRRKKIVEESMQGRAFWGFDQILLLPKRGIPQCEGNQEKWCSSVRHIDNHFGNNKAKGLNARSSDKAHSLMKKKKKCFRTKNSAILLSLFMTWTSLMRKQTSRKKFNCLL</sequence>
<organism evidence="1 2">
    <name type="scientific">Catharanthus roseus</name>
    <name type="common">Madagascar periwinkle</name>
    <name type="synonym">Vinca rosea</name>
    <dbReference type="NCBI Taxonomy" id="4058"/>
    <lineage>
        <taxon>Eukaryota</taxon>
        <taxon>Viridiplantae</taxon>
        <taxon>Streptophyta</taxon>
        <taxon>Embryophyta</taxon>
        <taxon>Tracheophyta</taxon>
        <taxon>Spermatophyta</taxon>
        <taxon>Magnoliopsida</taxon>
        <taxon>eudicotyledons</taxon>
        <taxon>Gunneridae</taxon>
        <taxon>Pentapetalae</taxon>
        <taxon>asterids</taxon>
        <taxon>lamiids</taxon>
        <taxon>Gentianales</taxon>
        <taxon>Apocynaceae</taxon>
        <taxon>Rauvolfioideae</taxon>
        <taxon>Vinceae</taxon>
        <taxon>Catharanthinae</taxon>
        <taxon>Catharanthus</taxon>
    </lineage>
</organism>
<gene>
    <name evidence="1" type="ORF">M9H77_22644</name>
</gene>
<keyword evidence="2" id="KW-1185">Reference proteome</keyword>
<dbReference type="EMBL" id="CM044705">
    <property type="protein sequence ID" value="KAI5663321.1"/>
    <property type="molecule type" value="Genomic_DNA"/>
</dbReference>
<evidence type="ECO:0000313" key="1">
    <source>
        <dbReference type="EMBL" id="KAI5663321.1"/>
    </source>
</evidence>
<protein>
    <submittedName>
        <fullName evidence="1">Uncharacterized protein</fullName>
    </submittedName>
</protein>
<evidence type="ECO:0000313" key="2">
    <source>
        <dbReference type="Proteomes" id="UP001060085"/>
    </source>
</evidence>
<dbReference type="Proteomes" id="UP001060085">
    <property type="component" value="Linkage Group LG05"/>
</dbReference>
<proteinExistence type="predicted"/>
<name>A0ACC0ARS8_CATRO</name>
<comment type="caution">
    <text evidence="1">The sequence shown here is derived from an EMBL/GenBank/DDBJ whole genome shotgun (WGS) entry which is preliminary data.</text>
</comment>
<accession>A0ACC0ARS8</accession>
<reference evidence="2" key="1">
    <citation type="journal article" date="2023" name="Nat. Plants">
        <title>Single-cell RNA sequencing provides a high-resolution roadmap for understanding the multicellular compartmentation of specialized metabolism.</title>
        <authorList>
            <person name="Sun S."/>
            <person name="Shen X."/>
            <person name="Li Y."/>
            <person name="Li Y."/>
            <person name="Wang S."/>
            <person name="Li R."/>
            <person name="Zhang H."/>
            <person name="Shen G."/>
            <person name="Guo B."/>
            <person name="Wei J."/>
            <person name="Xu J."/>
            <person name="St-Pierre B."/>
            <person name="Chen S."/>
            <person name="Sun C."/>
        </authorList>
    </citation>
    <scope>NUCLEOTIDE SEQUENCE [LARGE SCALE GENOMIC DNA]</scope>
</reference>